<gene>
    <name evidence="2" type="ORF">CBI38_07185</name>
</gene>
<proteinExistence type="predicted"/>
<name>A0A2S2BRY3_9NOCA</name>
<dbReference type="KEGG" id="roz:CBI38_07185"/>
<keyword evidence="1" id="KW-0472">Membrane</keyword>
<dbReference type="EMBL" id="CP021354">
    <property type="protein sequence ID" value="AWK71397.1"/>
    <property type="molecule type" value="Genomic_DNA"/>
</dbReference>
<evidence type="ECO:0008006" key="4">
    <source>
        <dbReference type="Google" id="ProtNLM"/>
    </source>
</evidence>
<feature type="transmembrane region" description="Helical" evidence="1">
    <location>
        <begin position="60"/>
        <end position="78"/>
    </location>
</feature>
<feature type="transmembrane region" description="Helical" evidence="1">
    <location>
        <begin position="436"/>
        <end position="460"/>
    </location>
</feature>
<dbReference type="OrthoDB" id="3218196at2"/>
<evidence type="ECO:0000256" key="1">
    <source>
        <dbReference type="SAM" id="Phobius"/>
    </source>
</evidence>
<sequence length="467" mass="49386">MLPTQCGRFQKGCDVVLREAPSIEPHGSRALSALADDEVDPAVARRRELRAFLHSTPARLTGLGILLMLLCVAAGLVATSTVNGRAATLDAVLVDAEPLSYSAQNLYIALSVADAAATTAFISGGLEPGDLRDRYAQAIGTASADLVHASGGLAASEEDSRRLLASISTDLTVYTGLVETARANNRVGNPVGAAYLGEASTLMQTSLLPMAQQLHAGHETRVASTQSNYSRPPWFALALLLTAAVGLVLTQVVLARLTRRTFNLGLILASSATAILLAWMLIAGLISALDTHRALTEGARPLHELTTGRILAQQARTEETLRLVRRDSNGDYDAVFDDKSAQLGAVLSNYPREDDNPVGDAEVTRAEEAWNRWSTAHERMNTVLAEGDFLTGAAIAIGPGDENSAAQFTALDEALTEGIDSARDHLRSHVASASGVLTALGPGAFALTLIAVIGIIIGLWPRLREYQ</sequence>
<feature type="transmembrane region" description="Helical" evidence="1">
    <location>
        <begin position="234"/>
        <end position="254"/>
    </location>
</feature>
<dbReference type="Proteomes" id="UP000245711">
    <property type="component" value="Chromosome"/>
</dbReference>
<evidence type="ECO:0000313" key="3">
    <source>
        <dbReference type="Proteomes" id="UP000245711"/>
    </source>
</evidence>
<accession>A0A2S2BRY3</accession>
<protein>
    <recommendedName>
        <fullName evidence="4">Secreted protein</fullName>
    </recommendedName>
</protein>
<feature type="transmembrane region" description="Helical" evidence="1">
    <location>
        <begin position="266"/>
        <end position="289"/>
    </location>
</feature>
<reference evidence="2 3" key="1">
    <citation type="submission" date="2017-05" db="EMBL/GenBank/DDBJ databases">
        <title>Isolation of Rhodococcus sp. S2-17 biodegrading of BP-3.</title>
        <authorList>
            <person name="Lee Y."/>
            <person name="Kim K.H."/>
            <person name="Chun B.H."/>
            <person name="Jung H.S."/>
            <person name="Jeon C.O."/>
        </authorList>
    </citation>
    <scope>NUCLEOTIDE SEQUENCE [LARGE SCALE GENOMIC DNA]</scope>
    <source>
        <strain evidence="2 3">S2-17</strain>
    </source>
</reference>
<evidence type="ECO:0000313" key="2">
    <source>
        <dbReference type="EMBL" id="AWK71397.1"/>
    </source>
</evidence>
<dbReference type="AlphaFoldDB" id="A0A2S2BRY3"/>
<keyword evidence="1" id="KW-1133">Transmembrane helix</keyword>
<organism evidence="2 3">
    <name type="scientific">Rhodococcus oxybenzonivorans</name>
    <dbReference type="NCBI Taxonomy" id="1990687"/>
    <lineage>
        <taxon>Bacteria</taxon>
        <taxon>Bacillati</taxon>
        <taxon>Actinomycetota</taxon>
        <taxon>Actinomycetes</taxon>
        <taxon>Mycobacteriales</taxon>
        <taxon>Nocardiaceae</taxon>
        <taxon>Rhodococcus</taxon>
    </lineage>
</organism>
<keyword evidence="3" id="KW-1185">Reference proteome</keyword>
<keyword evidence="1" id="KW-0812">Transmembrane</keyword>